<accession>A0A1S2VDU8</accession>
<feature type="transmembrane region" description="Helical" evidence="1">
    <location>
        <begin position="12"/>
        <end position="35"/>
    </location>
</feature>
<evidence type="ECO:0000313" key="3">
    <source>
        <dbReference type="Proteomes" id="UP000181790"/>
    </source>
</evidence>
<evidence type="ECO:0000256" key="1">
    <source>
        <dbReference type="SAM" id="Phobius"/>
    </source>
</evidence>
<evidence type="ECO:0000313" key="2">
    <source>
        <dbReference type="EMBL" id="OIN56937.1"/>
    </source>
</evidence>
<keyword evidence="1" id="KW-1133">Transmembrane helix</keyword>
<protein>
    <recommendedName>
        <fullName evidence="4">DUF2975 domain-containing protein</fullName>
    </recommendedName>
</protein>
<dbReference type="EMBL" id="MORL01000017">
    <property type="protein sequence ID" value="OIN56937.1"/>
    <property type="molecule type" value="Genomic_DNA"/>
</dbReference>
<feature type="transmembrane region" description="Helical" evidence="1">
    <location>
        <begin position="215"/>
        <end position="234"/>
    </location>
</feature>
<sequence length="244" mass="28256">MKSTPLIRWIYRIFDTLFFGQITIYCLALCLPLIVGVAHWYEARTGGNAGHKTTRSGGLRTALTFPVAGHLSRPHTLPDHPRKDTLSVNPPVDIKLAENNVAPYLLTFTIGSWQDFRTIPAALIILGYLRLLLYIGSLLWANYLLRNMFRALTYEIYFSHPIWKRCQTVGWIITGYFFAYNLIMNLSHAAAWRYLAAKGFHEDWQQPFLWPDNWMWLWAGLTLLVFAQAFRFGTQLQQEKDLTI</sequence>
<keyword evidence="1" id="KW-0812">Transmembrane</keyword>
<dbReference type="OrthoDB" id="951682at2"/>
<comment type="caution">
    <text evidence="2">The sequence shown here is derived from an EMBL/GenBank/DDBJ whole genome shotgun (WGS) entry which is preliminary data.</text>
</comment>
<gene>
    <name evidence="2" type="ORF">BLX24_22500</name>
</gene>
<keyword evidence="1" id="KW-0472">Membrane</keyword>
<reference evidence="2 3" key="1">
    <citation type="submission" date="2016-10" db="EMBL/GenBank/DDBJ databases">
        <title>Arsenicibacter rosenii gen. nov., sp. nov., an efficient arsenic-methylating bacterium isolated from an arsenic-contaminated paddy soil.</title>
        <authorList>
            <person name="Huang K."/>
        </authorList>
    </citation>
    <scope>NUCLEOTIDE SEQUENCE [LARGE SCALE GENOMIC DNA]</scope>
    <source>
        <strain evidence="2 3">SM-1</strain>
    </source>
</reference>
<name>A0A1S2VDU8_9BACT</name>
<feature type="transmembrane region" description="Helical" evidence="1">
    <location>
        <begin position="121"/>
        <end position="145"/>
    </location>
</feature>
<dbReference type="Proteomes" id="UP000181790">
    <property type="component" value="Unassembled WGS sequence"/>
</dbReference>
<evidence type="ECO:0008006" key="4">
    <source>
        <dbReference type="Google" id="ProtNLM"/>
    </source>
</evidence>
<dbReference type="RefSeq" id="WP_071505468.1">
    <property type="nucleotide sequence ID" value="NZ_MORL01000017.1"/>
</dbReference>
<keyword evidence="3" id="KW-1185">Reference proteome</keyword>
<dbReference type="AlphaFoldDB" id="A0A1S2VDU8"/>
<organism evidence="2 3">
    <name type="scientific">Arsenicibacter rosenii</name>
    <dbReference type="NCBI Taxonomy" id="1750698"/>
    <lineage>
        <taxon>Bacteria</taxon>
        <taxon>Pseudomonadati</taxon>
        <taxon>Bacteroidota</taxon>
        <taxon>Cytophagia</taxon>
        <taxon>Cytophagales</taxon>
        <taxon>Spirosomataceae</taxon>
        <taxon>Arsenicibacter</taxon>
    </lineage>
</organism>
<proteinExistence type="predicted"/>
<feature type="transmembrane region" description="Helical" evidence="1">
    <location>
        <begin position="169"/>
        <end position="195"/>
    </location>
</feature>